<evidence type="ECO:0000313" key="3">
    <source>
        <dbReference type="Proteomes" id="UP000295497"/>
    </source>
</evidence>
<proteinExistence type="predicted"/>
<dbReference type="RefSeq" id="WP_129577779.1">
    <property type="nucleotide sequence ID" value="NZ_CP012672.1"/>
</dbReference>
<dbReference type="EMBL" id="CP012672">
    <property type="protein sequence ID" value="AUX34593.1"/>
    <property type="molecule type" value="Genomic_DNA"/>
</dbReference>
<protein>
    <recommendedName>
        <fullName evidence="4">Plasmid stabilization protein</fullName>
    </recommendedName>
</protein>
<evidence type="ECO:0008006" key="4">
    <source>
        <dbReference type="Google" id="ProtNLM"/>
    </source>
</evidence>
<dbReference type="AlphaFoldDB" id="A0A4P2QYF2"/>
<feature type="compositionally biased region" description="Basic and acidic residues" evidence="1">
    <location>
        <begin position="83"/>
        <end position="106"/>
    </location>
</feature>
<dbReference type="SUPFAM" id="SSF47598">
    <property type="entry name" value="Ribbon-helix-helix"/>
    <property type="match status" value="1"/>
</dbReference>
<reference evidence="2 3" key="1">
    <citation type="submission" date="2015-09" db="EMBL/GenBank/DDBJ databases">
        <title>Sorangium comparison.</title>
        <authorList>
            <person name="Zaburannyi N."/>
            <person name="Bunk B."/>
            <person name="Overmann J."/>
            <person name="Mueller R."/>
        </authorList>
    </citation>
    <scope>NUCLEOTIDE SEQUENCE [LARGE SCALE GENOMIC DNA]</scope>
    <source>
        <strain evidence="2 3">So ce836</strain>
    </source>
</reference>
<gene>
    <name evidence="2" type="ORF">SOCE836_067680</name>
</gene>
<organism evidence="2 3">
    <name type="scientific">Sorangium cellulosum</name>
    <name type="common">Polyangium cellulosum</name>
    <dbReference type="NCBI Taxonomy" id="56"/>
    <lineage>
        <taxon>Bacteria</taxon>
        <taxon>Pseudomonadati</taxon>
        <taxon>Myxococcota</taxon>
        <taxon>Polyangia</taxon>
        <taxon>Polyangiales</taxon>
        <taxon>Polyangiaceae</taxon>
        <taxon>Sorangium</taxon>
    </lineage>
</organism>
<evidence type="ECO:0000313" key="2">
    <source>
        <dbReference type="EMBL" id="AUX34593.1"/>
    </source>
</evidence>
<dbReference type="InterPro" id="IPR010985">
    <property type="entry name" value="Ribbon_hlx_hlx"/>
</dbReference>
<evidence type="ECO:0000256" key="1">
    <source>
        <dbReference type="SAM" id="MobiDB-lite"/>
    </source>
</evidence>
<dbReference type="Proteomes" id="UP000295497">
    <property type="component" value="Chromosome"/>
</dbReference>
<dbReference type="GO" id="GO:0006355">
    <property type="term" value="P:regulation of DNA-templated transcription"/>
    <property type="evidence" value="ECO:0007669"/>
    <property type="project" value="InterPro"/>
</dbReference>
<name>A0A4P2QYF2_SORCE</name>
<feature type="region of interest" description="Disordered" evidence="1">
    <location>
        <begin position="24"/>
        <end position="60"/>
    </location>
</feature>
<feature type="region of interest" description="Disordered" evidence="1">
    <location>
        <begin position="79"/>
        <end position="106"/>
    </location>
</feature>
<feature type="compositionally biased region" description="Basic and acidic residues" evidence="1">
    <location>
        <begin position="28"/>
        <end position="55"/>
    </location>
</feature>
<sequence length="106" mass="11789">MAQLVLDNLEPEIVEKLELRAKRLGTTPEKEASRLLRERLRAEPDPSIAEGRDSGAGEAGLDPRFVRLHGFLVFNGETAAEDIPDHRSERDERIDAIMKGSGEGRL</sequence>
<accession>A0A4P2QYF2</accession>